<name>A0A2P2NK34_RHIMU</name>
<reference evidence="1" key="1">
    <citation type="submission" date="2018-02" db="EMBL/GenBank/DDBJ databases">
        <title>Rhizophora mucronata_Transcriptome.</title>
        <authorList>
            <person name="Meera S.P."/>
            <person name="Sreeshan A."/>
            <person name="Augustine A."/>
        </authorList>
    </citation>
    <scope>NUCLEOTIDE SEQUENCE</scope>
    <source>
        <tissue evidence="1">Leaf</tissue>
    </source>
</reference>
<dbReference type="AlphaFoldDB" id="A0A2P2NK34"/>
<evidence type="ECO:0000313" key="1">
    <source>
        <dbReference type="EMBL" id="MBX42871.1"/>
    </source>
</evidence>
<dbReference type="EMBL" id="GGEC01062387">
    <property type="protein sequence ID" value="MBX42871.1"/>
    <property type="molecule type" value="Transcribed_RNA"/>
</dbReference>
<protein>
    <submittedName>
        <fullName evidence="1">Uncharacterized protein</fullName>
    </submittedName>
</protein>
<accession>A0A2P2NK34</accession>
<sequence>MWEGMSNCCRVVGARSVTSNATLPTMPKPCALFHNFC</sequence>
<proteinExistence type="predicted"/>
<organism evidence="1">
    <name type="scientific">Rhizophora mucronata</name>
    <name type="common">Asiatic mangrove</name>
    <dbReference type="NCBI Taxonomy" id="61149"/>
    <lineage>
        <taxon>Eukaryota</taxon>
        <taxon>Viridiplantae</taxon>
        <taxon>Streptophyta</taxon>
        <taxon>Embryophyta</taxon>
        <taxon>Tracheophyta</taxon>
        <taxon>Spermatophyta</taxon>
        <taxon>Magnoliopsida</taxon>
        <taxon>eudicotyledons</taxon>
        <taxon>Gunneridae</taxon>
        <taxon>Pentapetalae</taxon>
        <taxon>rosids</taxon>
        <taxon>fabids</taxon>
        <taxon>Malpighiales</taxon>
        <taxon>Rhizophoraceae</taxon>
        <taxon>Rhizophora</taxon>
    </lineage>
</organism>